<feature type="domain" description="Peptidase S1" evidence="3">
    <location>
        <begin position="29"/>
        <end position="243"/>
    </location>
</feature>
<keyword evidence="2" id="KW-0732">Signal</keyword>
<sequence>MRKTPRTVMAAIGVLTATTFAFSGTANAVDGGSAEATPSSVVGLHCSGSLISAQWVLTAKHCNRAINVWRSKGETKVDVDAHYDAPSGADMALLHLKTPVEPGWAPTAPPGQRTGRGYVRLADETDPKPKVGDTVKIYGWSTGELRSADIKLDRYEAAYNSGNIMSRNPNNMGGYGIDGASGPGDSGGPATQIVNGERKLVGIFTAGGGGPRPYSKKFSAGPHLFNQDSSGKTDRQWIKDKTGV</sequence>
<protein>
    <submittedName>
        <fullName evidence="4">S1 family peptidase</fullName>
    </submittedName>
</protein>
<gene>
    <name evidence="4" type="ORF">STRNI_001912</name>
</gene>
<dbReference type="SMART" id="SM00020">
    <property type="entry name" value="Tryp_SPc"/>
    <property type="match status" value="1"/>
</dbReference>
<dbReference type="PANTHER" id="PTHR24260:SF132">
    <property type="entry name" value="PEPTIDASE S1 DOMAIN-CONTAINING PROTEIN"/>
    <property type="match status" value="1"/>
</dbReference>
<proteinExistence type="predicted"/>
<dbReference type="PROSITE" id="PS50240">
    <property type="entry name" value="TRYPSIN_DOM"/>
    <property type="match status" value="1"/>
</dbReference>
<feature type="compositionally biased region" description="Basic and acidic residues" evidence="1">
    <location>
        <begin position="231"/>
        <end position="244"/>
    </location>
</feature>
<evidence type="ECO:0000256" key="1">
    <source>
        <dbReference type="SAM" id="MobiDB-lite"/>
    </source>
</evidence>
<feature type="region of interest" description="Disordered" evidence="1">
    <location>
        <begin position="213"/>
        <end position="244"/>
    </location>
</feature>
<dbReference type="GeneID" id="301331102"/>
<evidence type="ECO:0000313" key="4">
    <source>
        <dbReference type="EMBL" id="WAU03740.1"/>
    </source>
</evidence>
<evidence type="ECO:0000259" key="3">
    <source>
        <dbReference type="PROSITE" id="PS50240"/>
    </source>
</evidence>
<dbReference type="InterPro" id="IPR009003">
    <property type="entry name" value="Peptidase_S1_PA"/>
</dbReference>
<dbReference type="RefSeq" id="WP_277410949.1">
    <property type="nucleotide sequence ID" value="NZ_CP114203.1"/>
</dbReference>
<dbReference type="InterPro" id="IPR043504">
    <property type="entry name" value="Peptidase_S1_PA_chymotrypsin"/>
</dbReference>
<dbReference type="SUPFAM" id="SSF50494">
    <property type="entry name" value="Trypsin-like serine proteases"/>
    <property type="match status" value="1"/>
</dbReference>
<evidence type="ECO:0000256" key="2">
    <source>
        <dbReference type="SAM" id="SignalP"/>
    </source>
</evidence>
<organism evidence="4 5">
    <name type="scientific">Streptomyces nigrescens</name>
    <dbReference type="NCBI Taxonomy" id="1920"/>
    <lineage>
        <taxon>Bacteria</taxon>
        <taxon>Bacillati</taxon>
        <taxon>Actinomycetota</taxon>
        <taxon>Actinomycetes</taxon>
        <taxon>Kitasatosporales</taxon>
        <taxon>Streptomycetaceae</taxon>
        <taxon>Streptomyces</taxon>
    </lineage>
</organism>
<keyword evidence="5" id="KW-1185">Reference proteome</keyword>
<reference evidence="4 5" key="1">
    <citation type="submission" date="2022-12" db="EMBL/GenBank/DDBJ databases">
        <authorList>
            <person name="Ruckert C."/>
            <person name="Busche T."/>
            <person name="Kalinowski J."/>
            <person name="Wittmann C."/>
        </authorList>
    </citation>
    <scope>NUCLEOTIDE SEQUENCE [LARGE SCALE GENOMIC DNA]</scope>
    <source>
        <strain evidence="4 5">DSM 40276</strain>
    </source>
</reference>
<evidence type="ECO:0000313" key="5">
    <source>
        <dbReference type="Proteomes" id="UP001210169"/>
    </source>
</evidence>
<dbReference type="InterPro" id="IPR001254">
    <property type="entry name" value="Trypsin_dom"/>
</dbReference>
<dbReference type="InterPro" id="IPR051333">
    <property type="entry name" value="CLIP_Serine_Protease"/>
</dbReference>
<name>A0ABY7IZI4_STRNI</name>
<dbReference type="Pfam" id="PF00089">
    <property type="entry name" value="Trypsin"/>
    <property type="match status" value="1"/>
</dbReference>
<dbReference type="Proteomes" id="UP001210169">
    <property type="component" value="Chromosome"/>
</dbReference>
<feature type="signal peptide" evidence="2">
    <location>
        <begin position="1"/>
        <end position="28"/>
    </location>
</feature>
<dbReference type="EMBL" id="CP114203">
    <property type="protein sequence ID" value="WAU03740.1"/>
    <property type="molecule type" value="Genomic_DNA"/>
</dbReference>
<feature type="chain" id="PRO_5046054895" evidence="2">
    <location>
        <begin position="29"/>
        <end position="244"/>
    </location>
</feature>
<dbReference type="InterPro" id="IPR001314">
    <property type="entry name" value="Peptidase_S1A"/>
</dbReference>
<accession>A0ABY7IZI4</accession>
<dbReference type="Gene3D" id="2.40.10.10">
    <property type="entry name" value="Trypsin-like serine proteases"/>
    <property type="match status" value="2"/>
</dbReference>
<dbReference type="PRINTS" id="PR00722">
    <property type="entry name" value="CHYMOTRYPSIN"/>
</dbReference>
<dbReference type="PANTHER" id="PTHR24260">
    <property type="match status" value="1"/>
</dbReference>